<feature type="domain" description="Cyclin N-terminal" evidence="2">
    <location>
        <begin position="21"/>
        <end position="114"/>
    </location>
</feature>
<sequence length="266" mass="30828">MAVREEHPEEYFEHDPTCLRIYRFIANIFNATSLPTEGAIITLVFLERLLSYAEIDICPTNWRRIVLGAILLTCKDWDDETLWNVEFCRIFKDVTLEDINELERHYLDLLKFNVKVPVSVYAKYYFDLRSLAYDTGLCYVPVPLTKERPQALEAMSGLCEDKYLCTGAVRRSSSDGNFVGFFCLISFCLKREKWDLRHHEPLIFKNWRNTTSLAKQTNTQKNPAKLIFSPKGKTLNSRNSWTVTVGLHGKERGLVKAPTHFLSSLM</sequence>
<dbReference type="Pfam" id="PF00134">
    <property type="entry name" value="Cyclin_N"/>
    <property type="match status" value="1"/>
</dbReference>
<dbReference type="Gene3D" id="1.10.472.10">
    <property type="entry name" value="Cyclin-like"/>
    <property type="match status" value="1"/>
</dbReference>
<evidence type="ECO:0000259" key="2">
    <source>
        <dbReference type="Pfam" id="PF00134"/>
    </source>
</evidence>
<reference evidence="4" key="1">
    <citation type="submission" date="2025-08" db="UniProtKB">
        <authorList>
            <consortium name="RefSeq"/>
        </authorList>
    </citation>
    <scope>IDENTIFICATION</scope>
</reference>
<evidence type="ECO:0000313" key="4">
    <source>
        <dbReference type="RefSeq" id="XP_021107846.1"/>
    </source>
</evidence>
<dbReference type="CDD" id="cd20540">
    <property type="entry name" value="CYCLIN_CCNY_like"/>
    <property type="match status" value="1"/>
</dbReference>
<keyword evidence="3" id="KW-1185">Reference proteome</keyword>
<evidence type="ECO:0000256" key="1">
    <source>
        <dbReference type="ARBA" id="ARBA00005463"/>
    </source>
</evidence>
<dbReference type="GeneID" id="101707031"/>
<name>A0AAX6SEJ8_HETGA</name>
<dbReference type="InterPro" id="IPR006671">
    <property type="entry name" value="Cyclin_N"/>
</dbReference>
<evidence type="ECO:0000313" key="3">
    <source>
        <dbReference type="Proteomes" id="UP000694906"/>
    </source>
</evidence>
<dbReference type="InterPro" id="IPR036915">
    <property type="entry name" value="Cyclin-like_sf"/>
</dbReference>
<gene>
    <name evidence="4" type="primary">LOC101707031</name>
</gene>
<dbReference type="SUPFAM" id="SSF47954">
    <property type="entry name" value="Cyclin-like"/>
    <property type="match status" value="1"/>
</dbReference>
<proteinExistence type="inferred from homology"/>
<protein>
    <submittedName>
        <fullName evidence="4">Cyclin-Y-like protein 1</fullName>
    </submittedName>
</protein>
<dbReference type="AlphaFoldDB" id="A0AAX6SEJ8"/>
<comment type="similarity">
    <text evidence="1">Belongs to the cyclin family. Cyclin Y subfamily.</text>
</comment>
<accession>A0AAX6SEJ8</accession>
<dbReference type="Proteomes" id="UP000694906">
    <property type="component" value="Unplaced"/>
</dbReference>
<dbReference type="PANTHER" id="PTHR14248">
    <property type="entry name" value="CYCLIN Y, ISOFORM A"/>
    <property type="match status" value="1"/>
</dbReference>
<dbReference type="RefSeq" id="XP_021107846.1">
    <property type="nucleotide sequence ID" value="XM_021252187.1"/>
</dbReference>
<organism evidence="3 4">
    <name type="scientific">Heterocephalus glaber</name>
    <name type="common">Naked mole rat</name>
    <dbReference type="NCBI Taxonomy" id="10181"/>
    <lineage>
        <taxon>Eukaryota</taxon>
        <taxon>Metazoa</taxon>
        <taxon>Chordata</taxon>
        <taxon>Craniata</taxon>
        <taxon>Vertebrata</taxon>
        <taxon>Euteleostomi</taxon>
        <taxon>Mammalia</taxon>
        <taxon>Eutheria</taxon>
        <taxon>Euarchontoglires</taxon>
        <taxon>Glires</taxon>
        <taxon>Rodentia</taxon>
        <taxon>Hystricomorpha</taxon>
        <taxon>Bathyergidae</taxon>
        <taxon>Heterocephalus</taxon>
    </lineage>
</organism>